<dbReference type="PANTHER" id="PTHR47266">
    <property type="entry name" value="ENDONUCLEASE-RELATED"/>
    <property type="match status" value="1"/>
</dbReference>
<evidence type="ECO:0000313" key="2">
    <source>
        <dbReference type="EMBL" id="KAJ8896494.1"/>
    </source>
</evidence>
<evidence type="ECO:0000313" key="3">
    <source>
        <dbReference type="Proteomes" id="UP001159363"/>
    </source>
</evidence>
<dbReference type="InterPro" id="IPR052160">
    <property type="entry name" value="Gypsy_RT_Integrase-like"/>
</dbReference>
<proteinExistence type="predicted"/>
<comment type="caution">
    <text evidence="2">The sequence shown here is derived from an EMBL/GenBank/DDBJ whole genome shotgun (WGS) entry which is preliminary data.</text>
</comment>
<dbReference type="EMBL" id="JARBHB010000001">
    <property type="protein sequence ID" value="KAJ8896494.1"/>
    <property type="molecule type" value="Genomic_DNA"/>
</dbReference>
<dbReference type="Proteomes" id="UP001159363">
    <property type="component" value="Chromosome 1"/>
</dbReference>
<organism evidence="2 3">
    <name type="scientific">Dryococelus australis</name>
    <dbReference type="NCBI Taxonomy" id="614101"/>
    <lineage>
        <taxon>Eukaryota</taxon>
        <taxon>Metazoa</taxon>
        <taxon>Ecdysozoa</taxon>
        <taxon>Arthropoda</taxon>
        <taxon>Hexapoda</taxon>
        <taxon>Insecta</taxon>
        <taxon>Pterygota</taxon>
        <taxon>Neoptera</taxon>
        <taxon>Polyneoptera</taxon>
        <taxon>Phasmatodea</taxon>
        <taxon>Verophasmatodea</taxon>
        <taxon>Anareolatae</taxon>
        <taxon>Phasmatidae</taxon>
        <taxon>Eurycanthinae</taxon>
        <taxon>Dryococelus</taxon>
    </lineage>
</organism>
<name>A0ABQ9IIG0_9NEOP</name>
<feature type="transmembrane region" description="Helical" evidence="1">
    <location>
        <begin position="213"/>
        <end position="238"/>
    </location>
</feature>
<accession>A0ABQ9IIG0</accession>
<keyword evidence="1" id="KW-0472">Membrane</keyword>
<protein>
    <recommendedName>
        <fullName evidence="4">Integrase catalytic domain-containing protein</fullName>
    </recommendedName>
</protein>
<reference evidence="2 3" key="1">
    <citation type="submission" date="2023-02" db="EMBL/GenBank/DDBJ databases">
        <title>LHISI_Scaffold_Assembly.</title>
        <authorList>
            <person name="Stuart O.P."/>
            <person name="Cleave R."/>
            <person name="Magrath M.J.L."/>
            <person name="Mikheyev A.S."/>
        </authorList>
    </citation>
    <scope>NUCLEOTIDE SEQUENCE [LARGE SCALE GENOMIC DNA]</scope>
    <source>
        <strain evidence="2">Daus_M_001</strain>
        <tissue evidence="2">Leg muscle</tissue>
    </source>
</reference>
<dbReference type="Gene3D" id="3.30.420.10">
    <property type="entry name" value="Ribonuclease H-like superfamily/Ribonuclease H"/>
    <property type="match status" value="1"/>
</dbReference>
<evidence type="ECO:0008006" key="4">
    <source>
        <dbReference type="Google" id="ProtNLM"/>
    </source>
</evidence>
<keyword evidence="1" id="KW-1133">Transmembrane helix</keyword>
<keyword evidence="1" id="KW-0812">Transmembrane</keyword>
<dbReference type="InterPro" id="IPR012337">
    <property type="entry name" value="RNaseH-like_sf"/>
</dbReference>
<dbReference type="SUPFAM" id="SSF53098">
    <property type="entry name" value="Ribonuclease H-like"/>
    <property type="match status" value="1"/>
</dbReference>
<gene>
    <name evidence="2" type="ORF">PR048_001838</name>
</gene>
<keyword evidence="3" id="KW-1185">Reference proteome</keyword>
<dbReference type="InterPro" id="IPR036397">
    <property type="entry name" value="RNaseH_sf"/>
</dbReference>
<evidence type="ECO:0000256" key="1">
    <source>
        <dbReference type="SAM" id="Phobius"/>
    </source>
</evidence>
<sequence length="268" mass="30089">MKKGTCEKPAGLLQPIPVGFYLLGTFPKTMQGNKYVITCTDYKTRWVEIRAVPTRTAPEVTQLLLENVTCRHSTPSKILTDGLLCQLDIQRTTKSEYRPQSNSAVETLHATLTSMMSQYVASSQWNWDVYLPLETFTCNISRQENTGLSPFVLLYERKLVLPSEVYFNEKIDEDSKGLWIKTESGPDFHPGSKERQTGGSTCNKIAAKMWLQLWMVSSAMAVVSLEAMTVGVVAGTNFQLLTKVMMSISSINITFQVLWSSILTLTQH</sequence>